<evidence type="ECO:0000313" key="11">
    <source>
        <dbReference type="Proteomes" id="UP000712157"/>
    </source>
</evidence>
<feature type="binding site" evidence="7">
    <location>
        <position position="159"/>
    </location>
    <ligand>
        <name>a divalent metal cation</name>
        <dbReference type="ChEBI" id="CHEBI:60240"/>
    </ligand>
</feature>
<dbReference type="Proteomes" id="UP000712157">
    <property type="component" value="Unassembled WGS sequence"/>
</dbReference>
<feature type="active site" description="Proton acceptor" evidence="5">
    <location>
        <position position="91"/>
    </location>
</feature>
<dbReference type="GO" id="GO:0046872">
    <property type="term" value="F:metal ion binding"/>
    <property type="evidence" value="ECO:0007669"/>
    <property type="project" value="UniProtKB-KW"/>
</dbReference>
<dbReference type="InterPro" id="IPR046346">
    <property type="entry name" value="Aminoacid_DH-like_N_sf"/>
</dbReference>
<dbReference type="InterPro" id="IPR036291">
    <property type="entry name" value="NAD(P)-bd_dom_sf"/>
</dbReference>
<dbReference type="RefSeq" id="WP_158346653.1">
    <property type="nucleotide sequence ID" value="NZ_JAHQCW010000066.1"/>
</dbReference>
<dbReference type="GO" id="GO:0016616">
    <property type="term" value="F:oxidoreductase activity, acting on the CH-OH group of donors, NAD or NADP as acceptor"/>
    <property type="evidence" value="ECO:0007669"/>
    <property type="project" value="InterPro"/>
</dbReference>
<comment type="caution">
    <text evidence="10">The sequence shown here is derived from an EMBL/GenBank/DDBJ whole genome shotgun (WGS) entry which is preliminary data.</text>
</comment>
<comment type="similarity">
    <text evidence="2">Belongs to the malic enzymes family.</text>
</comment>
<dbReference type="AlphaFoldDB" id="A0A949K3N5"/>
<accession>A0A949K3N5</accession>
<evidence type="ECO:0000256" key="2">
    <source>
        <dbReference type="ARBA" id="ARBA00008785"/>
    </source>
</evidence>
<feature type="binding site" evidence="6">
    <location>
        <position position="315"/>
    </location>
    <ligand>
        <name>(S)-malate</name>
        <dbReference type="ChEBI" id="CHEBI:15589"/>
    </ligand>
</feature>
<dbReference type="GO" id="GO:0004470">
    <property type="term" value="F:malic enzyme activity"/>
    <property type="evidence" value="ECO:0007669"/>
    <property type="project" value="InterPro"/>
</dbReference>
<feature type="binding site" evidence="7">
    <location>
        <position position="134"/>
    </location>
    <ligand>
        <name>a divalent metal cation</name>
        <dbReference type="ChEBI" id="CHEBI:60240"/>
    </ligand>
</feature>
<evidence type="ECO:0000256" key="4">
    <source>
        <dbReference type="ARBA" id="ARBA00023002"/>
    </source>
</evidence>
<dbReference type="InterPro" id="IPR001891">
    <property type="entry name" value="Malic_OxRdtase"/>
</dbReference>
<feature type="active site" description="Proton donor" evidence="5">
    <location>
        <position position="36"/>
    </location>
</feature>
<dbReference type="GO" id="GO:0051287">
    <property type="term" value="F:NAD binding"/>
    <property type="evidence" value="ECO:0007669"/>
    <property type="project" value="InterPro"/>
</dbReference>
<dbReference type="InterPro" id="IPR015884">
    <property type="entry name" value="Malic_enzyme_CS"/>
</dbReference>
<feature type="domain" description="Malic enzyme NAD-binding" evidence="8">
    <location>
        <begin position="160"/>
        <end position="383"/>
    </location>
</feature>
<feature type="binding site" evidence="7">
    <location>
        <position position="133"/>
    </location>
    <ligand>
        <name>a divalent metal cation</name>
        <dbReference type="ChEBI" id="CHEBI:60240"/>
    </ligand>
</feature>
<gene>
    <name evidence="10" type="ORF">KTH89_23760</name>
</gene>
<sequence>MTTNEKALQMHEAWNGKLEIRSKAPVTSREDLAIAYTPGVAEPCKVIAKDPEAAYRYTIKANTIAVVSDGSAVLGLGNIGARAAMPVMEGKAVLFKEFGGVNAVPICLDTQDTEEIIRTVVNIAPAFGGINLEDISAPRCFEIEERLKELLDIPVFHDDQHGTAIVVLAGVINALKVTGKKKEECRVVVNGAGSAGIAIAKLLLTYGFTQITMCDRCGIIGKSTQGLNWMQQQMAEVTNLDDRQGNLADAMKGADIFVGVSAPGIVTKEMVASMNRDSILFAMANPVPEIMPDEARAAGARVVGTGRSDFPNQVNNVVAFPGIFKGALEGRAAQITEEMKLAAAAAIAGLVPKEELSEENIMPEAFDPRVADVVSRAVKDHIR</sequence>
<evidence type="ECO:0000259" key="9">
    <source>
        <dbReference type="SMART" id="SM01274"/>
    </source>
</evidence>
<evidence type="ECO:0000256" key="5">
    <source>
        <dbReference type="PIRSR" id="PIRSR000106-1"/>
    </source>
</evidence>
<evidence type="ECO:0000256" key="3">
    <source>
        <dbReference type="ARBA" id="ARBA00022723"/>
    </source>
</evidence>
<dbReference type="InterPro" id="IPR045213">
    <property type="entry name" value="Malic_NAD-bd_bact_type"/>
</dbReference>
<comment type="cofactor">
    <cofactor evidence="7">
        <name>Mg(2+)</name>
        <dbReference type="ChEBI" id="CHEBI:18420"/>
    </cofactor>
    <cofactor evidence="7">
        <name>Mn(2+)</name>
        <dbReference type="ChEBI" id="CHEBI:29035"/>
    </cofactor>
    <text evidence="7">Divalent metal cations. Prefers magnesium or manganese.</text>
</comment>
<dbReference type="Pfam" id="PF03949">
    <property type="entry name" value="Malic_M"/>
    <property type="match status" value="1"/>
</dbReference>
<comment type="cofactor">
    <cofactor evidence="1">
        <name>Mn(2+)</name>
        <dbReference type="ChEBI" id="CHEBI:29035"/>
    </cofactor>
</comment>
<dbReference type="SMART" id="SM01274">
    <property type="entry name" value="malic"/>
    <property type="match status" value="1"/>
</dbReference>
<protein>
    <submittedName>
        <fullName evidence="10">NADP-dependent malic enzyme</fullName>
    </submittedName>
</protein>
<feature type="domain" description="Malic enzyme N-terminal" evidence="9">
    <location>
        <begin position="15"/>
        <end position="148"/>
    </location>
</feature>
<dbReference type="InterPro" id="IPR012302">
    <property type="entry name" value="Malic_NAD-bd"/>
</dbReference>
<keyword evidence="11" id="KW-1185">Reference proteome</keyword>
<dbReference type="Gene3D" id="3.40.50.10380">
    <property type="entry name" value="Malic enzyme, N-terminal domain"/>
    <property type="match status" value="1"/>
</dbReference>
<dbReference type="PROSITE" id="PS00331">
    <property type="entry name" value="MALIC_ENZYMES"/>
    <property type="match status" value="1"/>
</dbReference>
<dbReference type="Gene3D" id="3.40.50.720">
    <property type="entry name" value="NAD(P)-binding Rossmann-like Domain"/>
    <property type="match status" value="1"/>
</dbReference>
<evidence type="ECO:0000256" key="6">
    <source>
        <dbReference type="PIRSR" id="PIRSR000106-2"/>
    </source>
</evidence>
<dbReference type="PANTHER" id="PTHR43237:SF4">
    <property type="entry name" value="NADP-DEPENDENT MALIC ENZYME"/>
    <property type="match status" value="1"/>
</dbReference>
<dbReference type="InterPro" id="IPR037062">
    <property type="entry name" value="Malic_N_dom_sf"/>
</dbReference>
<dbReference type="SMART" id="SM00919">
    <property type="entry name" value="Malic_M"/>
    <property type="match status" value="1"/>
</dbReference>
<evidence type="ECO:0000256" key="1">
    <source>
        <dbReference type="ARBA" id="ARBA00001936"/>
    </source>
</evidence>
<evidence type="ECO:0000313" key="10">
    <source>
        <dbReference type="EMBL" id="MBU9739556.1"/>
    </source>
</evidence>
<dbReference type="PIRSF" id="PIRSF000106">
    <property type="entry name" value="ME"/>
    <property type="match status" value="1"/>
</dbReference>
<dbReference type="FunFam" id="3.40.50.10380:FF:000003">
    <property type="entry name" value="NADP-dependent malic enzyme"/>
    <property type="match status" value="1"/>
</dbReference>
<dbReference type="Pfam" id="PF00390">
    <property type="entry name" value="malic"/>
    <property type="match status" value="1"/>
</dbReference>
<evidence type="ECO:0000259" key="8">
    <source>
        <dbReference type="SMART" id="SM00919"/>
    </source>
</evidence>
<organism evidence="10 11">
    <name type="scientific">Diplocloster agilis</name>
    <dbReference type="NCBI Taxonomy" id="2850323"/>
    <lineage>
        <taxon>Bacteria</taxon>
        <taxon>Bacillati</taxon>
        <taxon>Bacillota</taxon>
        <taxon>Clostridia</taxon>
        <taxon>Lachnospirales</taxon>
        <taxon>Lachnospiraceae</taxon>
        <taxon>Diplocloster</taxon>
    </lineage>
</organism>
<dbReference type="FunFam" id="3.40.50.720:FF:000095">
    <property type="entry name" value="NADP-dependent malic enzyme"/>
    <property type="match status" value="1"/>
</dbReference>
<proteinExistence type="inferred from homology"/>
<feature type="binding site" evidence="6">
    <location>
        <position position="285"/>
    </location>
    <ligand>
        <name>(S)-malate</name>
        <dbReference type="ChEBI" id="CHEBI:15589"/>
    </ligand>
</feature>
<name>A0A949K3N5_9FIRM</name>
<evidence type="ECO:0000256" key="7">
    <source>
        <dbReference type="PIRSR" id="PIRSR000106-3"/>
    </source>
</evidence>
<dbReference type="SUPFAM" id="SSF53223">
    <property type="entry name" value="Aminoacid dehydrogenase-like, N-terminal domain"/>
    <property type="match status" value="1"/>
</dbReference>
<dbReference type="SUPFAM" id="SSF51735">
    <property type="entry name" value="NAD(P)-binding Rossmann-fold domains"/>
    <property type="match status" value="1"/>
</dbReference>
<dbReference type="CDD" id="cd05311">
    <property type="entry name" value="NAD_bind_2_malic_enz"/>
    <property type="match status" value="1"/>
</dbReference>
<keyword evidence="4" id="KW-0560">Oxidoreductase</keyword>
<dbReference type="PANTHER" id="PTHR43237">
    <property type="entry name" value="NADP-DEPENDENT MALIC ENZYME"/>
    <property type="match status" value="1"/>
</dbReference>
<dbReference type="EMBL" id="JAHQCW010000066">
    <property type="protein sequence ID" value="MBU9739556.1"/>
    <property type="molecule type" value="Genomic_DNA"/>
</dbReference>
<keyword evidence="3 7" id="KW-0479">Metal-binding</keyword>
<dbReference type="InterPro" id="IPR051674">
    <property type="entry name" value="Malate_Decarboxylase"/>
</dbReference>
<reference evidence="10" key="1">
    <citation type="submission" date="2021-06" db="EMBL/GenBank/DDBJ databases">
        <title>Description of novel taxa of the family Lachnospiraceae.</title>
        <authorList>
            <person name="Chaplin A.V."/>
            <person name="Sokolova S.R."/>
            <person name="Pikina A.P."/>
            <person name="Korzhanova M."/>
            <person name="Belova V."/>
            <person name="Korostin D."/>
            <person name="Efimov B.A."/>
        </authorList>
    </citation>
    <scope>NUCLEOTIDE SEQUENCE</scope>
    <source>
        <strain evidence="10">ASD5720</strain>
    </source>
</reference>
<dbReference type="InterPro" id="IPR012301">
    <property type="entry name" value="Malic_N_dom"/>
</dbReference>